<feature type="non-terminal residue" evidence="1">
    <location>
        <position position="41"/>
    </location>
</feature>
<comment type="caution">
    <text evidence="1">The sequence shown here is derived from an EMBL/GenBank/DDBJ whole genome shotgun (WGS) entry which is preliminary data.</text>
</comment>
<evidence type="ECO:0000313" key="1">
    <source>
        <dbReference type="EMBL" id="CAG8799679.1"/>
    </source>
</evidence>
<name>A0ACA9RMB8_9GLOM</name>
<gene>
    <name evidence="1" type="ORF">RPERSI_LOCUS20773</name>
</gene>
<evidence type="ECO:0000313" key="2">
    <source>
        <dbReference type="Proteomes" id="UP000789920"/>
    </source>
</evidence>
<proteinExistence type="predicted"/>
<protein>
    <submittedName>
        <fullName evidence="1">16000_t:CDS:1</fullName>
    </submittedName>
</protein>
<accession>A0ACA9RMB8</accession>
<dbReference type="EMBL" id="CAJVQC010059328">
    <property type="protein sequence ID" value="CAG8799679.1"/>
    <property type="molecule type" value="Genomic_DNA"/>
</dbReference>
<dbReference type="Proteomes" id="UP000789920">
    <property type="component" value="Unassembled WGS sequence"/>
</dbReference>
<keyword evidence="2" id="KW-1185">Reference proteome</keyword>
<feature type="non-terminal residue" evidence="1">
    <location>
        <position position="1"/>
    </location>
</feature>
<reference evidence="1" key="1">
    <citation type="submission" date="2021-06" db="EMBL/GenBank/DDBJ databases">
        <authorList>
            <person name="Kallberg Y."/>
            <person name="Tangrot J."/>
            <person name="Rosling A."/>
        </authorList>
    </citation>
    <scope>NUCLEOTIDE SEQUENCE</scope>
    <source>
        <strain evidence="1">MA461A</strain>
    </source>
</reference>
<sequence>EGIVEIVNYKFDEKEKEAKNNNNKDPSPLITITEAVEVLKK</sequence>
<organism evidence="1 2">
    <name type="scientific">Racocetra persica</name>
    <dbReference type="NCBI Taxonomy" id="160502"/>
    <lineage>
        <taxon>Eukaryota</taxon>
        <taxon>Fungi</taxon>
        <taxon>Fungi incertae sedis</taxon>
        <taxon>Mucoromycota</taxon>
        <taxon>Glomeromycotina</taxon>
        <taxon>Glomeromycetes</taxon>
        <taxon>Diversisporales</taxon>
        <taxon>Gigasporaceae</taxon>
        <taxon>Racocetra</taxon>
    </lineage>
</organism>